<evidence type="ECO:0000313" key="6">
    <source>
        <dbReference type="EMBL" id="KDQ50851.1"/>
    </source>
</evidence>
<organism evidence="6 7">
    <name type="scientific">Jaapia argillacea MUCL 33604</name>
    <dbReference type="NCBI Taxonomy" id="933084"/>
    <lineage>
        <taxon>Eukaryota</taxon>
        <taxon>Fungi</taxon>
        <taxon>Dikarya</taxon>
        <taxon>Basidiomycota</taxon>
        <taxon>Agaricomycotina</taxon>
        <taxon>Agaricomycetes</taxon>
        <taxon>Agaricomycetidae</taxon>
        <taxon>Jaapiales</taxon>
        <taxon>Jaapiaceae</taxon>
        <taxon>Jaapia</taxon>
    </lineage>
</organism>
<feature type="domain" description="MYND-type" evidence="5">
    <location>
        <begin position="443"/>
        <end position="507"/>
    </location>
</feature>
<accession>A0A067PK76</accession>
<keyword evidence="3" id="KW-0862">Zinc</keyword>
<evidence type="ECO:0000256" key="4">
    <source>
        <dbReference type="PROSITE-ProRule" id="PRU00134"/>
    </source>
</evidence>
<sequence>MDQNAALNDPRVQAVLGRLEARPYLQGNDLPRKNAKARLKCAYMGSYMKDLFATHPKPAPLLNPPIVTGMADALNRLHSVLMKYGDVTREEFKEVPGLLRRLRELLRVYYDSIFTGHNPASYRFCDVQSISEVGLTLHEIGLYLQFNPIRLRQLMAYAGLEMDTFLLDDPIDVGEWRQVADARTRQVDADPEADDDDRMALAELDQKSQKDQAGYQMMFFIADVLVALFFHPKLDRKDKERSKKALARIVEWSTVGMYRDAFGDALTDAMIDVYKSQKHLVEFGQAGGLGALIGDWAESNYKNSWCKEAVETLPDAAWNRQTDASLDSVMRGLLLKQEHDGDEIFQTLTVARMFHNIYIRYGLKPFERASKFSPLDIIFYFLFRRAAKRKQKLQTVEDWVALLNKYREVPRATRTRHSWILMSVSTRWDFVSMDVDQGYGCRSPACPTRAELVELKARRVRGIRNHDVEEKLYKFGGTPSACKNCRHVAYCGKECQAADWRRHREECRTEGAKGHNEDV</sequence>
<keyword evidence="2 4" id="KW-0863">Zinc-finger</keyword>
<protein>
    <recommendedName>
        <fullName evidence="5">MYND-type domain-containing protein</fullName>
    </recommendedName>
</protein>
<dbReference type="OrthoDB" id="10257049at2759"/>
<dbReference type="Proteomes" id="UP000027265">
    <property type="component" value="Unassembled WGS sequence"/>
</dbReference>
<dbReference type="AlphaFoldDB" id="A0A067PK76"/>
<dbReference type="HOGENOM" id="CLU_524837_0_0_1"/>
<name>A0A067PK76_9AGAM</name>
<dbReference type="PROSITE" id="PS50865">
    <property type="entry name" value="ZF_MYND_2"/>
    <property type="match status" value="1"/>
</dbReference>
<evidence type="ECO:0000259" key="5">
    <source>
        <dbReference type="PROSITE" id="PS50865"/>
    </source>
</evidence>
<dbReference type="Pfam" id="PF01753">
    <property type="entry name" value="zf-MYND"/>
    <property type="match status" value="1"/>
</dbReference>
<keyword evidence="7" id="KW-1185">Reference proteome</keyword>
<gene>
    <name evidence="6" type="ORF">JAAARDRAFT_81685</name>
</gene>
<dbReference type="EMBL" id="KL197754">
    <property type="protein sequence ID" value="KDQ50851.1"/>
    <property type="molecule type" value="Genomic_DNA"/>
</dbReference>
<dbReference type="Gene3D" id="6.10.140.2220">
    <property type="match status" value="1"/>
</dbReference>
<evidence type="ECO:0000313" key="7">
    <source>
        <dbReference type="Proteomes" id="UP000027265"/>
    </source>
</evidence>
<dbReference type="InterPro" id="IPR002893">
    <property type="entry name" value="Znf_MYND"/>
</dbReference>
<keyword evidence="1" id="KW-0479">Metal-binding</keyword>
<evidence type="ECO:0000256" key="1">
    <source>
        <dbReference type="ARBA" id="ARBA00022723"/>
    </source>
</evidence>
<dbReference type="InParanoid" id="A0A067PK76"/>
<reference evidence="7" key="1">
    <citation type="journal article" date="2014" name="Proc. Natl. Acad. Sci. U.S.A.">
        <title>Extensive sampling of basidiomycete genomes demonstrates inadequacy of the white-rot/brown-rot paradigm for wood decay fungi.</title>
        <authorList>
            <person name="Riley R."/>
            <person name="Salamov A.A."/>
            <person name="Brown D.W."/>
            <person name="Nagy L.G."/>
            <person name="Floudas D."/>
            <person name="Held B.W."/>
            <person name="Levasseur A."/>
            <person name="Lombard V."/>
            <person name="Morin E."/>
            <person name="Otillar R."/>
            <person name="Lindquist E.A."/>
            <person name="Sun H."/>
            <person name="LaButti K.M."/>
            <person name="Schmutz J."/>
            <person name="Jabbour D."/>
            <person name="Luo H."/>
            <person name="Baker S.E."/>
            <person name="Pisabarro A.G."/>
            <person name="Walton J.D."/>
            <person name="Blanchette R.A."/>
            <person name="Henrissat B."/>
            <person name="Martin F."/>
            <person name="Cullen D."/>
            <person name="Hibbett D.S."/>
            <person name="Grigoriev I.V."/>
        </authorList>
    </citation>
    <scope>NUCLEOTIDE SEQUENCE [LARGE SCALE GENOMIC DNA]</scope>
    <source>
        <strain evidence="7">MUCL 33604</strain>
    </source>
</reference>
<evidence type="ECO:0000256" key="2">
    <source>
        <dbReference type="ARBA" id="ARBA00022771"/>
    </source>
</evidence>
<evidence type="ECO:0000256" key="3">
    <source>
        <dbReference type="ARBA" id="ARBA00022833"/>
    </source>
</evidence>
<proteinExistence type="predicted"/>
<dbReference type="GO" id="GO:0008270">
    <property type="term" value="F:zinc ion binding"/>
    <property type="evidence" value="ECO:0007669"/>
    <property type="project" value="UniProtKB-KW"/>
</dbReference>
<dbReference type="SUPFAM" id="SSF144232">
    <property type="entry name" value="HIT/MYND zinc finger-like"/>
    <property type="match status" value="1"/>
</dbReference>